<dbReference type="InterPro" id="IPR016024">
    <property type="entry name" value="ARM-type_fold"/>
</dbReference>
<evidence type="ECO:0000313" key="1">
    <source>
        <dbReference type="EMBL" id="KAF9487666.1"/>
    </source>
</evidence>
<dbReference type="SUPFAM" id="SSF48371">
    <property type="entry name" value="ARM repeat"/>
    <property type="match status" value="2"/>
</dbReference>
<keyword evidence="2" id="KW-1185">Reference proteome</keyword>
<reference evidence="1" key="1">
    <citation type="submission" date="2020-11" db="EMBL/GenBank/DDBJ databases">
        <authorList>
            <consortium name="DOE Joint Genome Institute"/>
            <person name="Ahrendt S."/>
            <person name="Riley R."/>
            <person name="Andreopoulos W."/>
            <person name="Labutti K."/>
            <person name="Pangilinan J."/>
            <person name="Ruiz-Duenas F.J."/>
            <person name="Barrasa J.M."/>
            <person name="Sanchez-Garcia M."/>
            <person name="Camarero S."/>
            <person name="Miyauchi S."/>
            <person name="Serrano A."/>
            <person name="Linde D."/>
            <person name="Babiker R."/>
            <person name="Drula E."/>
            <person name="Ayuso-Fernandez I."/>
            <person name="Pacheco R."/>
            <person name="Padilla G."/>
            <person name="Ferreira P."/>
            <person name="Barriuso J."/>
            <person name="Kellner H."/>
            <person name="Castanera R."/>
            <person name="Alfaro M."/>
            <person name="Ramirez L."/>
            <person name="Pisabarro A.G."/>
            <person name="Kuo A."/>
            <person name="Tritt A."/>
            <person name="Lipzen A."/>
            <person name="He G."/>
            <person name="Yan M."/>
            <person name="Ng V."/>
            <person name="Cullen D."/>
            <person name="Martin F."/>
            <person name="Rosso M.-N."/>
            <person name="Henrissat B."/>
            <person name="Hibbett D."/>
            <person name="Martinez A.T."/>
            <person name="Grigoriev I.V."/>
        </authorList>
    </citation>
    <scope>NUCLEOTIDE SEQUENCE</scope>
    <source>
        <strain evidence="1">ATCC 90797</strain>
    </source>
</reference>
<dbReference type="EMBL" id="MU154758">
    <property type="protein sequence ID" value="KAF9487666.1"/>
    <property type="molecule type" value="Genomic_DNA"/>
</dbReference>
<sequence>MAADTPTIMTIDEVITLRKSLNSAKRAVTDASAKDIIKQMRNGLRVLIAMYSDDSLPSSSDVGTIIKLCVTRRTLAQLTGHLLAFTPIESTVVKDGQTLGDDPLSPAGGTSTKVKKPIPLHHFPASPLAKTRVGIFDFYFALIAKLGASFVETNYAIVVQHFMNDINAHANNLNAGSTLPYETLLIRNVVGILFRDVLGVRMLSEQGQIGALQELSNSYLKRWPAMMTSRAQLKDAPPPVQDAVSEPHSVRVNASWALRCFCYSTPLRLPRSILGVADMLQRDLTSILSPAAPSDINMRALGHVYGLAALVSVVKERPRYASYDVSAKVLDKATQLLKRAGDHDLKVAGVEVEVAWTLIASFMSLGPNFVRPHLPQLPVLWRNALPKPTSKEGMAAGSGRSIAEWMFLLQVRESALGAILCFLQHNSGTLVTLDVARRIASVSGNALSFANTSVSQNVEDPSENTQIPTITNKGLSLRGREASLIRRDYRVHPIDALQSTVSLFANPDGYAGSMQAAIAPSSGSFTSVWQSGGGYAYGVTHLDIEGADTSAMDMAESESRDRLNRDSVETSFDELVRHEARSFCFKLSSCTATLINTEHYIPEPAPPSTAVVDAAIKLFSQLLPFQDSSSSAKIIGLMVESTRSNKFEKNLGREATAFINSTSCCSLGTGRSREILGSGQVTGLLSSFLKEALVDGDPVLRQASSECISRLSNIAGTNFLTSHMKSLVDQVVNNRNPYGRARCSLAFGAIYAFVGGMAAGPLLKTTVINAVSLTYAPFVSGTLGMLLKIYCMDSHEREGGTLANANMSGDFRAYSVVGQIIDAVITALGPDIQESQRTRALLLNLVQEFSAERDDSIRCGLASQRRRRKLAIINTLYQLVQKGALVMSRVGGNQLVEDLFGMLDDDLGAEVWINLSQRIMSQTTASQQVANAASRQNARDDEGESLNVGASGRREQLDAVIARTLGLPTAGLLGNQSQWVSWVYGWAFWSN</sequence>
<dbReference type="PANTHER" id="PTHR21663">
    <property type="entry name" value="HYPOTHETICAL HEAT DOMAIN-CONTAINING"/>
    <property type="match status" value="1"/>
</dbReference>
<comment type="caution">
    <text evidence="1">The sequence shown here is derived from an EMBL/GenBank/DDBJ whole genome shotgun (WGS) entry which is preliminary data.</text>
</comment>
<dbReference type="GO" id="GO:0008104">
    <property type="term" value="P:intracellular protein localization"/>
    <property type="evidence" value="ECO:0007669"/>
    <property type="project" value="TreeGrafter"/>
</dbReference>
<dbReference type="GO" id="GO:0006897">
    <property type="term" value="P:endocytosis"/>
    <property type="evidence" value="ECO:0007669"/>
    <property type="project" value="TreeGrafter"/>
</dbReference>
<dbReference type="GO" id="GO:0005794">
    <property type="term" value="C:Golgi apparatus"/>
    <property type="evidence" value="ECO:0007669"/>
    <property type="project" value="TreeGrafter"/>
</dbReference>
<gene>
    <name evidence="1" type="ORF">BDN71DRAFT_1485277</name>
</gene>
<dbReference type="InterPro" id="IPR040108">
    <property type="entry name" value="Laa1/Sip1/HEATR5"/>
</dbReference>
<dbReference type="AlphaFoldDB" id="A0A9P5ZKW5"/>
<organism evidence="1 2">
    <name type="scientific">Pleurotus eryngii</name>
    <name type="common">Boletus of the steppes</name>
    <dbReference type="NCBI Taxonomy" id="5323"/>
    <lineage>
        <taxon>Eukaryota</taxon>
        <taxon>Fungi</taxon>
        <taxon>Dikarya</taxon>
        <taxon>Basidiomycota</taxon>
        <taxon>Agaricomycotina</taxon>
        <taxon>Agaricomycetes</taxon>
        <taxon>Agaricomycetidae</taxon>
        <taxon>Agaricales</taxon>
        <taxon>Pleurotineae</taxon>
        <taxon>Pleurotaceae</taxon>
        <taxon>Pleurotus</taxon>
    </lineage>
</organism>
<dbReference type="PANTHER" id="PTHR21663:SF0">
    <property type="entry name" value="HEAT REPEAT-CONTAINING PROTEIN 5B"/>
    <property type="match status" value="1"/>
</dbReference>
<dbReference type="GO" id="GO:0042147">
    <property type="term" value="P:retrograde transport, endosome to Golgi"/>
    <property type="evidence" value="ECO:0007669"/>
    <property type="project" value="TreeGrafter"/>
</dbReference>
<protein>
    <submittedName>
        <fullName evidence="1">Uncharacterized protein</fullName>
    </submittedName>
</protein>
<dbReference type="GO" id="GO:0016020">
    <property type="term" value="C:membrane"/>
    <property type="evidence" value="ECO:0007669"/>
    <property type="project" value="TreeGrafter"/>
</dbReference>
<evidence type="ECO:0000313" key="2">
    <source>
        <dbReference type="Proteomes" id="UP000807025"/>
    </source>
</evidence>
<accession>A0A9P5ZKW5</accession>
<name>A0A9P5ZKW5_PLEER</name>
<dbReference type="OrthoDB" id="3042782at2759"/>
<proteinExistence type="predicted"/>
<dbReference type="Proteomes" id="UP000807025">
    <property type="component" value="Unassembled WGS sequence"/>
</dbReference>
<dbReference type="GO" id="GO:0030139">
    <property type="term" value="C:endocytic vesicle"/>
    <property type="evidence" value="ECO:0007669"/>
    <property type="project" value="TreeGrafter"/>
</dbReference>
<dbReference type="GO" id="GO:0005829">
    <property type="term" value="C:cytosol"/>
    <property type="evidence" value="ECO:0007669"/>
    <property type="project" value="GOC"/>
</dbReference>